<feature type="compositionally biased region" description="Acidic residues" evidence="1">
    <location>
        <begin position="79"/>
        <end position="91"/>
    </location>
</feature>
<organism evidence="2 3">
    <name type="scientific">Austropuccinia psidii MF-1</name>
    <dbReference type="NCBI Taxonomy" id="1389203"/>
    <lineage>
        <taxon>Eukaryota</taxon>
        <taxon>Fungi</taxon>
        <taxon>Dikarya</taxon>
        <taxon>Basidiomycota</taxon>
        <taxon>Pucciniomycotina</taxon>
        <taxon>Pucciniomycetes</taxon>
        <taxon>Pucciniales</taxon>
        <taxon>Sphaerophragmiaceae</taxon>
        <taxon>Austropuccinia</taxon>
    </lineage>
</organism>
<evidence type="ECO:0000313" key="2">
    <source>
        <dbReference type="EMBL" id="MBW0493766.1"/>
    </source>
</evidence>
<evidence type="ECO:0000313" key="3">
    <source>
        <dbReference type="Proteomes" id="UP000765509"/>
    </source>
</evidence>
<dbReference type="OrthoDB" id="2506837at2759"/>
<dbReference type="Proteomes" id="UP000765509">
    <property type="component" value="Unassembled WGS sequence"/>
</dbReference>
<comment type="caution">
    <text evidence="2">The sequence shown here is derived from an EMBL/GenBank/DDBJ whole genome shotgun (WGS) entry which is preliminary data.</text>
</comment>
<proteinExistence type="predicted"/>
<dbReference type="EMBL" id="AVOT02012221">
    <property type="protein sequence ID" value="MBW0493766.1"/>
    <property type="molecule type" value="Genomic_DNA"/>
</dbReference>
<reference evidence="2" key="1">
    <citation type="submission" date="2021-03" db="EMBL/GenBank/DDBJ databases">
        <title>Draft genome sequence of rust myrtle Austropuccinia psidii MF-1, a brazilian biotype.</title>
        <authorList>
            <person name="Quecine M.C."/>
            <person name="Pachon D.M.R."/>
            <person name="Bonatelli M.L."/>
            <person name="Correr F.H."/>
            <person name="Franceschini L.M."/>
            <person name="Leite T.F."/>
            <person name="Margarido G.R.A."/>
            <person name="Almeida C.A."/>
            <person name="Ferrarezi J.A."/>
            <person name="Labate C.A."/>
        </authorList>
    </citation>
    <scope>NUCLEOTIDE SEQUENCE</scope>
    <source>
        <strain evidence="2">MF-1</strain>
    </source>
</reference>
<accession>A0A9Q3H749</accession>
<gene>
    <name evidence="2" type="ORF">O181_033481</name>
</gene>
<evidence type="ECO:0000256" key="1">
    <source>
        <dbReference type="SAM" id="MobiDB-lite"/>
    </source>
</evidence>
<feature type="compositionally biased region" description="Acidic residues" evidence="1">
    <location>
        <begin position="100"/>
        <end position="118"/>
    </location>
</feature>
<name>A0A9Q3H749_9BASI</name>
<sequence length="146" mass="16630">MMNTTLKERDFYDPAWFNSQPPGQKTVIADYSKVALLPNSSASIQGVQHPNEKLSNRKFTEKYWEKVIGPYNISHEIPNDDSDETEGDLGDGSDVVSSEEQSEEEEVEEASEEGEFNLELEKDTEMAHAQDLDCYTVPHQNEWVGW</sequence>
<dbReference type="AlphaFoldDB" id="A0A9Q3H749"/>
<feature type="region of interest" description="Disordered" evidence="1">
    <location>
        <begin position="72"/>
        <end position="125"/>
    </location>
</feature>
<protein>
    <submittedName>
        <fullName evidence="2">Uncharacterized protein</fullName>
    </submittedName>
</protein>
<keyword evidence="3" id="KW-1185">Reference proteome</keyword>